<evidence type="ECO:0000256" key="4">
    <source>
        <dbReference type="ARBA" id="ARBA00011690"/>
    </source>
</evidence>
<evidence type="ECO:0000256" key="7">
    <source>
        <dbReference type="ARBA" id="ARBA00049026"/>
    </source>
</evidence>
<dbReference type="HAMAP" id="MF_00711">
    <property type="entry name" value="GcvP"/>
    <property type="match status" value="1"/>
</dbReference>
<dbReference type="InterPro" id="IPR049316">
    <property type="entry name" value="GDC-P_C"/>
</dbReference>
<evidence type="ECO:0000256" key="1">
    <source>
        <dbReference type="ARBA" id="ARBA00001933"/>
    </source>
</evidence>
<dbReference type="Pfam" id="PF02347">
    <property type="entry name" value="GDC-P"/>
    <property type="match status" value="2"/>
</dbReference>
<dbReference type="CDD" id="cd00613">
    <property type="entry name" value="GDC-P"/>
    <property type="match status" value="1"/>
</dbReference>
<evidence type="ECO:0000259" key="10">
    <source>
        <dbReference type="Pfam" id="PF21478"/>
    </source>
</evidence>
<dbReference type="SUPFAM" id="SSF53383">
    <property type="entry name" value="PLP-dependent transferases"/>
    <property type="match status" value="2"/>
</dbReference>
<comment type="catalytic activity">
    <reaction evidence="7 8">
        <text>N(6)-[(R)-lipoyl]-L-lysyl-[glycine-cleavage complex H protein] + glycine + H(+) = N(6)-[(R)-S(8)-aminomethyldihydrolipoyl]-L-lysyl-[glycine-cleavage complex H protein] + CO2</text>
        <dbReference type="Rhea" id="RHEA:24304"/>
        <dbReference type="Rhea" id="RHEA-COMP:10494"/>
        <dbReference type="Rhea" id="RHEA-COMP:10495"/>
        <dbReference type="ChEBI" id="CHEBI:15378"/>
        <dbReference type="ChEBI" id="CHEBI:16526"/>
        <dbReference type="ChEBI" id="CHEBI:57305"/>
        <dbReference type="ChEBI" id="CHEBI:83099"/>
        <dbReference type="ChEBI" id="CHEBI:83143"/>
        <dbReference type="EC" id="1.4.4.2"/>
    </reaction>
</comment>
<keyword evidence="6 8" id="KW-0560">Oxidoreductase</keyword>
<evidence type="ECO:0000256" key="8">
    <source>
        <dbReference type="HAMAP-Rule" id="MF_00711"/>
    </source>
</evidence>
<sequence length="952" mass="103406">MTLSELFNHNEFVSRHIGIDDADAAAMLAELGLKTRAELVDQTLPADIRFNQKLALPDALSEIESLAKLRAISKKNVINKSFIGLGYHPTRLPTVILRNVLENPGWYTAYTPYQAEIAQGRLEALLNFQQMIIDLTGLDVANASMLDEATAAAEAMAMARRVSKSKSNQFFVDSRVLPQTLDVIKTRAAHFGFELVLGHPEEAGNADYFGAIFQYPGEAGDLIDLTPHIAAAKARGAVSIVAADIMAMVLLKSPAEMGAEIAVGLSQRFGVPMGFGGPHAAYFAFKDEMKRSAPGRIIGVSVDAKGRPALRMALQTREQHIRREKANSNICTSQVLLANIAGFYAVYHGAAGVTRIAERIHRLAALFAHAMKSAGFMLASHCFFDTVQVELGAKVDKVYSDALAAGYNLRKADGSVLGVSFHEQATEEDLIKLIELFTGTAPNLQALDESVRDDAYLAGLRRESAILTHPVFNTHHSEHEMLRYLKKLENKDLALNHSMISLGSCTMKLNATSEMLPITWREFAEIHPFAPREQTAGYLEMIEGLAEQLKAITGFDAISMQPNSGAQGEYAGLLAIRRYHDSRGDTQRDICLIPRSAHGTNPATAQMMGMKVVVVDCDDAGNIDVADLKAKTEEHAQDLAALMLTYPSTHGVFEEAVREICELVHSHGGQVYMDGANLNAQVGLCRPADIGADVSHMNLHKTFCIPHGGGGPGMGPIGLKAHLAPFMANHVVASVPGAQPGEGAVSAAPFGSASILPIPWMYITMMGADGMREATEAALLNANYVATKLSGHYPVLYTGKNGRVAHECIIDLRPLKAASGITEVDIAKRLMDYGFHAPTMSFPVPGTLMIEPTESESKVELDRFIAAMIAIREEVAKVEQGIWPAEDNPLKNAPHVQADVIGEWVHPYSREEAVFPLPYVAENKFWPSVNRIDDVYGDRHLVCSCPSVDAYL</sequence>
<dbReference type="Gene3D" id="3.90.1150.10">
    <property type="entry name" value="Aspartate Aminotransferase, domain 1"/>
    <property type="match status" value="2"/>
</dbReference>
<dbReference type="InterPro" id="IPR020581">
    <property type="entry name" value="GDC_P"/>
</dbReference>
<feature type="domain" description="Glycine dehydrogenase C-terminal" evidence="10">
    <location>
        <begin position="774"/>
        <end position="895"/>
    </location>
</feature>
<comment type="subunit">
    <text evidence="4 8">The glycine cleavage system is composed of four proteins: P, T, L and H.</text>
</comment>
<dbReference type="EMBL" id="JAUEDK010000018">
    <property type="protein sequence ID" value="MDN0075525.1"/>
    <property type="molecule type" value="Genomic_DNA"/>
</dbReference>
<comment type="cofactor">
    <cofactor evidence="1 8">
        <name>pyridoxal 5'-phosphate</name>
        <dbReference type="ChEBI" id="CHEBI:597326"/>
    </cofactor>
</comment>
<dbReference type="PANTHER" id="PTHR11773">
    <property type="entry name" value="GLYCINE DEHYDROGENASE, DECARBOXYLATING"/>
    <property type="match status" value="1"/>
</dbReference>
<dbReference type="NCBIfam" id="NF003346">
    <property type="entry name" value="PRK04366.1"/>
    <property type="match status" value="1"/>
</dbReference>
<accession>A0ABT7XP03</accession>
<gene>
    <name evidence="8 11" type="primary">gcvP</name>
    <name evidence="11" type="ORF">QU481_11540</name>
</gene>
<dbReference type="InterPro" id="IPR015424">
    <property type="entry name" value="PyrdxlP-dep_Trfase"/>
</dbReference>
<protein>
    <recommendedName>
        <fullName evidence="8">Glycine dehydrogenase (decarboxylating)</fullName>
        <ecNumber evidence="8">1.4.4.2</ecNumber>
    </recommendedName>
    <alternativeName>
        <fullName evidence="8">Glycine cleavage system P-protein</fullName>
    </alternativeName>
    <alternativeName>
        <fullName evidence="8">Glycine decarboxylase</fullName>
    </alternativeName>
    <alternativeName>
        <fullName evidence="8">Glycine dehydrogenase (aminomethyl-transferring)</fullName>
    </alternativeName>
</protein>
<comment type="caution">
    <text evidence="11">The sequence shown here is derived from an EMBL/GenBank/DDBJ whole genome shotgun (WGS) entry which is preliminary data.</text>
</comment>
<dbReference type="EC" id="1.4.4.2" evidence="8"/>
<feature type="domain" description="Glycine cleavage system P-protein N-terminal" evidence="9">
    <location>
        <begin position="472"/>
        <end position="724"/>
    </location>
</feature>
<dbReference type="InterPro" id="IPR003437">
    <property type="entry name" value="GcvP"/>
</dbReference>
<comment type="similarity">
    <text evidence="3 8">Belongs to the GcvP family.</text>
</comment>
<dbReference type="Proteomes" id="UP001168540">
    <property type="component" value="Unassembled WGS sequence"/>
</dbReference>
<evidence type="ECO:0000259" key="9">
    <source>
        <dbReference type="Pfam" id="PF02347"/>
    </source>
</evidence>
<keyword evidence="12" id="KW-1185">Reference proteome</keyword>
<evidence type="ECO:0000313" key="12">
    <source>
        <dbReference type="Proteomes" id="UP001168540"/>
    </source>
</evidence>
<dbReference type="Pfam" id="PF21478">
    <property type="entry name" value="GcvP2_C"/>
    <property type="match status" value="1"/>
</dbReference>
<dbReference type="InterPro" id="IPR015421">
    <property type="entry name" value="PyrdxlP-dep_Trfase_major"/>
</dbReference>
<evidence type="ECO:0000256" key="3">
    <source>
        <dbReference type="ARBA" id="ARBA00010756"/>
    </source>
</evidence>
<dbReference type="InterPro" id="IPR049315">
    <property type="entry name" value="GDC-P_N"/>
</dbReference>
<dbReference type="RefSeq" id="WP_289830153.1">
    <property type="nucleotide sequence ID" value="NZ_JAUEDK010000018.1"/>
</dbReference>
<keyword evidence="5 8" id="KW-0663">Pyridoxal phosphate</keyword>
<feature type="domain" description="Glycine cleavage system P-protein N-terminal" evidence="9">
    <location>
        <begin position="15"/>
        <end position="437"/>
    </location>
</feature>
<evidence type="ECO:0000256" key="6">
    <source>
        <dbReference type="ARBA" id="ARBA00023002"/>
    </source>
</evidence>
<feature type="modified residue" description="N6-(pyridoxal phosphate)lysine" evidence="8">
    <location>
        <position position="701"/>
    </location>
</feature>
<comment type="function">
    <text evidence="2 8">The glycine cleavage system catalyzes the degradation of glycine. The P protein binds the alpha-amino group of glycine through its pyridoxal phosphate cofactor; CO(2) is released and the remaining methylamine moiety is then transferred to the lipoamide cofactor of the H protein.</text>
</comment>
<dbReference type="PANTHER" id="PTHR11773:SF13">
    <property type="entry name" value="GLYCINE DEHYDROGENASE (DECARBOXYLATING)"/>
    <property type="match status" value="1"/>
</dbReference>
<dbReference type="NCBIfam" id="TIGR00461">
    <property type="entry name" value="gcvP"/>
    <property type="match status" value="1"/>
</dbReference>
<dbReference type="GO" id="GO:0004375">
    <property type="term" value="F:glycine dehydrogenase (decarboxylating) activity"/>
    <property type="evidence" value="ECO:0007669"/>
    <property type="project" value="UniProtKB-EC"/>
</dbReference>
<evidence type="ECO:0000256" key="2">
    <source>
        <dbReference type="ARBA" id="ARBA00003788"/>
    </source>
</evidence>
<evidence type="ECO:0000256" key="5">
    <source>
        <dbReference type="ARBA" id="ARBA00022898"/>
    </source>
</evidence>
<reference evidence="11" key="1">
    <citation type="submission" date="2023-06" db="EMBL/GenBank/DDBJ databases">
        <authorList>
            <person name="Zhang S."/>
        </authorList>
    </citation>
    <scope>NUCLEOTIDE SEQUENCE</scope>
    <source>
        <strain evidence="11">SG2303</strain>
    </source>
</reference>
<dbReference type="InterPro" id="IPR015422">
    <property type="entry name" value="PyrdxlP-dep_Trfase_small"/>
</dbReference>
<organism evidence="11 12">
    <name type="scientific">Crenobacter oryzisoli</name>
    <dbReference type="NCBI Taxonomy" id="3056844"/>
    <lineage>
        <taxon>Bacteria</taxon>
        <taxon>Pseudomonadati</taxon>
        <taxon>Pseudomonadota</taxon>
        <taxon>Betaproteobacteria</taxon>
        <taxon>Neisseriales</taxon>
        <taxon>Neisseriaceae</taxon>
        <taxon>Crenobacter</taxon>
    </lineage>
</organism>
<dbReference type="Gene3D" id="3.40.640.10">
    <property type="entry name" value="Type I PLP-dependent aspartate aminotransferase-like (Major domain)"/>
    <property type="match status" value="2"/>
</dbReference>
<proteinExistence type="inferred from homology"/>
<name>A0ABT7XP03_9NEIS</name>
<evidence type="ECO:0000313" key="11">
    <source>
        <dbReference type="EMBL" id="MDN0075525.1"/>
    </source>
</evidence>